<gene>
    <name evidence="1" type="ORF">C1634_008795</name>
</gene>
<dbReference type="Proteomes" id="UP000236413">
    <property type="component" value="Unassembled WGS sequence"/>
</dbReference>
<dbReference type="EMBL" id="PPEG02000003">
    <property type="protein sequence ID" value="PWN62861.1"/>
    <property type="molecule type" value="Genomic_DNA"/>
</dbReference>
<dbReference type="RefSeq" id="WP_103233718.1">
    <property type="nucleotide sequence ID" value="NZ_PPEG02000003.1"/>
</dbReference>
<dbReference type="AlphaFoldDB" id="A0A316WN59"/>
<evidence type="ECO:0000313" key="2">
    <source>
        <dbReference type="Proteomes" id="UP000236413"/>
    </source>
</evidence>
<sequence length="173" mass="20839">MNQESLKDNIEVCIANLLRLAKVHCWNTISPHLFFILSDCNEFEGSNLSEKMRFRTRINNSKTLLTLDWALEILHQKFYDLYDVTLYIFQVNKYKTIVEIQYYRKSNLDADYFAVVKDNPPMFHSKIEMPVYAWEGRKFDINWESGGGMDHALKMFWWKHFLYNRKIKGKKHR</sequence>
<protein>
    <submittedName>
        <fullName evidence="1">Uncharacterized protein</fullName>
    </submittedName>
</protein>
<organism evidence="1 2">
    <name type="scientific">Chryseobacterium viscerum</name>
    <dbReference type="NCBI Taxonomy" id="1037377"/>
    <lineage>
        <taxon>Bacteria</taxon>
        <taxon>Pseudomonadati</taxon>
        <taxon>Bacteroidota</taxon>
        <taxon>Flavobacteriia</taxon>
        <taxon>Flavobacteriales</taxon>
        <taxon>Weeksellaceae</taxon>
        <taxon>Chryseobacterium group</taxon>
        <taxon>Chryseobacterium</taxon>
    </lineage>
</organism>
<proteinExistence type="predicted"/>
<evidence type="ECO:0000313" key="1">
    <source>
        <dbReference type="EMBL" id="PWN62861.1"/>
    </source>
</evidence>
<accession>A0A316WN59</accession>
<reference evidence="1 2" key="1">
    <citation type="submission" date="2018-04" db="EMBL/GenBank/DDBJ databases">
        <title>Chryseobacterium oncorhynchi 701B-08T from rainbow trout, and Chryseobacterium viscerum 687B-08T from diseased fish.</title>
        <authorList>
            <person name="Jeong J.-J."/>
            <person name="Lee Y.J."/>
            <person name="Pathiraja D."/>
            <person name="Park B."/>
            <person name="Choi I.-G."/>
            <person name="Kim K.D."/>
        </authorList>
    </citation>
    <scope>NUCLEOTIDE SEQUENCE [LARGE SCALE GENOMIC DNA]</scope>
    <source>
        <strain evidence="1 2">687B-08</strain>
    </source>
</reference>
<name>A0A316WN59_9FLAO</name>
<comment type="caution">
    <text evidence="1">The sequence shown here is derived from an EMBL/GenBank/DDBJ whole genome shotgun (WGS) entry which is preliminary data.</text>
</comment>